<dbReference type="OrthoDB" id="5146042at2"/>
<gene>
    <name evidence="2" type="ORF">ET996_12630</name>
</gene>
<sequence length="310" mass="34926">MGVNRRVIISDAARRLLSQQRGVISRAQAVEAGLSDKALSILVRDERWTRTQNGIYMRGASVPTFDQRLWIGHLLAGDPSAIGGSACLFAQGIGREPSEVDVWVPPDPWRSLPQPFRVVRDGRRRLAHARGTLPLIRLEDALLDGARHHSLEAFVGNVTDAVRLGRTTPKRIETVLRHRDRQRDKTELLEVLADLQGIESNLEFIFRRDVERAHGLPKGLRQVKRGRSRFDILYEPYGVIAEVDGERGHVDGRLRDFRRDNSHAAHLLTTFRYGSYDIRTVPCQLAGQLGNSLQLRGWNDVIKPCPSCTS</sequence>
<dbReference type="AlphaFoldDB" id="A0A4Q9KIW7"/>
<organism evidence="2 3">
    <name type="scientific">Propioniciclava tarda</name>
    <dbReference type="NCBI Taxonomy" id="433330"/>
    <lineage>
        <taxon>Bacteria</taxon>
        <taxon>Bacillati</taxon>
        <taxon>Actinomycetota</taxon>
        <taxon>Actinomycetes</taxon>
        <taxon>Propionibacteriales</taxon>
        <taxon>Propionibacteriaceae</taxon>
        <taxon>Propioniciclava</taxon>
    </lineage>
</organism>
<dbReference type="Pfam" id="PF13338">
    <property type="entry name" value="AbiEi_4"/>
    <property type="match status" value="1"/>
</dbReference>
<dbReference type="Proteomes" id="UP000291933">
    <property type="component" value="Unassembled WGS sequence"/>
</dbReference>
<accession>A0A4Q9KIW7</accession>
<reference evidence="2 3" key="1">
    <citation type="submission" date="2019-01" db="EMBL/GenBank/DDBJ databases">
        <title>Lactibacter flavus gen. nov., sp. nov., a novel bacterium of the family Propionibacteriaceae isolated from raw milk and dairy products.</title>
        <authorList>
            <person name="Huptas C."/>
            <person name="Wenning M."/>
            <person name="Breitenwieser F."/>
            <person name="Doll E."/>
            <person name="Von Neubeck M."/>
            <person name="Busse H.-J."/>
            <person name="Scherer S."/>
        </authorList>
    </citation>
    <scope>NUCLEOTIDE SEQUENCE [LARGE SCALE GENOMIC DNA]</scope>
    <source>
        <strain evidence="2 3">DSM 22130</strain>
    </source>
</reference>
<dbReference type="RefSeq" id="WP_131172921.1">
    <property type="nucleotide sequence ID" value="NZ_FXTL01000020.1"/>
</dbReference>
<protein>
    <recommendedName>
        <fullName evidence="1">AbiEi antitoxin N-terminal domain-containing protein</fullName>
    </recommendedName>
</protein>
<keyword evidence="3" id="KW-1185">Reference proteome</keyword>
<proteinExistence type="predicted"/>
<dbReference type="EMBL" id="SDMR01000019">
    <property type="protein sequence ID" value="TBT93082.1"/>
    <property type="molecule type" value="Genomic_DNA"/>
</dbReference>
<comment type="caution">
    <text evidence="2">The sequence shown here is derived from an EMBL/GenBank/DDBJ whole genome shotgun (WGS) entry which is preliminary data.</text>
</comment>
<feature type="domain" description="AbiEi antitoxin N-terminal" evidence="1">
    <location>
        <begin position="13"/>
        <end position="57"/>
    </location>
</feature>
<name>A0A4Q9KIW7_PROTD</name>
<dbReference type="InterPro" id="IPR025159">
    <property type="entry name" value="AbiEi_N"/>
</dbReference>
<evidence type="ECO:0000259" key="1">
    <source>
        <dbReference type="Pfam" id="PF13338"/>
    </source>
</evidence>
<evidence type="ECO:0000313" key="2">
    <source>
        <dbReference type="EMBL" id="TBT93082.1"/>
    </source>
</evidence>
<evidence type="ECO:0000313" key="3">
    <source>
        <dbReference type="Proteomes" id="UP000291933"/>
    </source>
</evidence>